<organism evidence="2 3">
    <name type="scientific">Pseudomonas tensinigenes</name>
    <dbReference type="NCBI Taxonomy" id="2745511"/>
    <lineage>
        <taxon>Bacteria</taxon>
        <taxon>Pseudomonadati</taxon>
        <taxon>Pseudomonadota</taxon>
        <taxon>Gammaproteobacteria</taxon>
        <taxon>Pseudomonadales</taxon>
        <taxon>Pseudomonadaceae</taxon>
        <taxon>Pseudomonas</taxon>
    </lineage>
</organism>
<evidence type="ECO:0000256" key="1">
    <source>
        <dbReference type="SAM" id="Coils"/>
    </source>
</evidence>
<reference evidence="2 3" key="1">
    <citation type="journal article" date="2020" name="Microorganisms">
        <title>Reliable Identification of Environmental Pseudomonas Isolates Using the rpoD Gene.</title>
        <authorList>
            <consortium name="The Broad Institute Genome Sequencing Platform"/>
            <person name="Girard L."/>
            <person name="Lood C."/>
            <person name="Rokni-Zadeh H."/>
            <person name="van Noort V."/>
            <person name="Lavigne R."/>
            <person name="De Mot R."/>
        </authorList>
    </citation>
    <scope>NUCLEOTIDE SEQUENCE [LARGE SCALE GENOMIC DNA]</scope>
    <source>
        <strain evidence="2 3">ZA 5.3</strain>
    </source>
</reference>
<feature type="coiled-coil region" evidence="1">
    <location>
        <begin position="14"/>
        <end position="48"/>
    </location>
</feature>
<name>A0ABX8PT84_9PSED</name>
<keyword evidence="1" id="KW-0175">Coiled coil</keyword>
<evidence type="ECO:0000313" key="2">
    <source>
        <dbReference type="EMBL" id="QXI04583.1"/>
    </source>
</evidence>
<gene>
    <name evidence="2" type="ORF">HU718_021430</name>
</gene>
<proteinExistence type="predicted"/>
<dbReference type="Proteomes" id="UP000646386">
    <property type="component" value="Chromosome"/>
</dbReference>
<evidence type="ECO:0000313" key="3">
    <source>
        <dbReference type="Proteomes" id="UP000646386"/>
    </source>
</evidence>
<accession>A0ABX8PT84</accession>
<dbReference type="RefSeq" id="WP_186613900.1">
    <property type="nucleotide sequence ID" value="NZ_CP077089.1"/>
</dbReference>
<protein>
    <submittedName>
        <fullName evidence="2">Uncharacterized protein</fullName>
    </submittedName>
</protein>
<dbReference type="EMBL" id="CP077089">
    <property type="protein sequence ID" value="QXI04583.1"/>
    <property type="molecule type" value="Genomic_DNA"/>
</dbReference>
<reference evidence="2 3" key="2">
    <citation type="journal article" date="2021" name="Microorganisms">
        <title>The Ever-Expanding Pseudomonas Genus: Description of 43 New Species and Partition of the Pseudomonas putida Group.</title>
        <authorList>
            <person name="Girard L."/>
            <person name="Lood C."/>
            <person name="Hofte M."/>
            <person name="Vandamme P."/>
            <person name="Rokni-Zadeh H."/>
            <person name="van Noort V."/>
            <person name="Lavigne R."/>
            <person name="De Mot R."/>
        </authorList>
    </citation>
    <scope>NUCLEOTIDE SEQUENCE [LARGE SCALE GENOMIC DNA]</scope>
    <source>
        <strain evidence="2 3">ZA 5.3</strain>
    </source>
</reference>
<keyword evidence="3" id="KW-1185">Reference proteome</keyword>
<sequence length="84" mass="9372">MSTNQQAIEAAAVVTKARADLDELLRIKRLLETELPAARAALQAAEKKLREATRPDKKAEREAELNLLRAKIVNARQPEDCTHV</sequence>